<dbReference type="PANTHER" id="PTHR30558:SF3">
    <property type="entry name" value="BIOPOLYMER TRANSPORT PROTEIN EXBD-RELATED"/>
    <property type="match status" value="1"/>
</dbReference>
<evidence type="ECO:0000256" key="3">
    <source>
        <dbReference type="ARBA" id="ARBA00022475"/>
    </source>
</evidence>
<dbReference type="PANTHER" id="PTHR30558">
    <property type="entry name" value="EXBD MEMBRANE COMPONENT OF PMF-DRIVEN MACROMOLECULE IMPORT SYSTEM"/>
    <property type="match status" value="1"/>
</dbReference>
<evidence type="ECO:0000256" key="4">
    <source>
        <dbReference type="ARBA" id="ARBA00022692"/>
    </source>
</evidence>
<keyword evidence="6 8" id="KW-0472">Membrane</keyword>
<dbReference type="AlphaFoldDB" id="A0A4R3VT12"/>
<gene>
    <name evidence="9" type="ORF">EDC54_10160</name>
</gene>
<comment type="caution">
    <text evidence="9">The sequence shown here is derived from an EMBL/GenBank/DDBJ whole genome shotgun (WGS) entry which is preliminary data.</text>
</comment>
<dbReference type="Proteomes" id="UP000295433">
    <property type="component" value="Unassembled WGS sequence"/>
</dbReference>
<dbReference type="InterPro" id="IPR003400">
    <property type="entry name" value="ExbD"/>
</dbReference>
<keyword evidence="4 7" id="KW-0812">Transmembrane</keyword>
<evidence type="ECO:0000313" key="10">
    <source>
        <dbReference type="Proteomes" id="UP000295433"/>
    </source>
</evidence>
<protein>
    <submittedName>
        <fullName evidence="9">Outer membrane transport energization protein ExbD</fullName>
    </submittedName>
</protein>
<keyword evidence="7" id="KW-0653">Protein transport</keyword>
<dbReference type="GO" id="GO:0005886">
    <property type="term" value="C:plasma membrane"/>
    <property type="evidence" value="ECO:0007669"/>
    <property type="project" value="UniProtKB-SubCell"/>
</dbReference>
<evidence type="ECO:0000256" key="2">
    <source>
        <dbReference type="ARBA" id="ARBA00005811"/>
    </source>
</evidence>
<comment type="similarity">
    <text evidence="2 7">Belongs to the ExbD/TolR family.</text>
</comment>
<evidence type="ECO:0000256" key="5">
    <source>
        <dbReference type="ARBA" id="ARBA00022989"/>
    </source>
</evidence>
<dbReference type="EMBL" id="SMBY01000001">
    <property type="protein sequence ID" value="TCV08560.1"/>
    <property type="molecule type" value="Genomic_DNA"/>
</dbReference>
<accession>A0A4R3VT12</accession>
<keyword evidence="5 8" id="KW-1133">Transmembrane helix</keyword>
<name>A0A4R3VT12_9GAMM</name>
<evidence type="ECO:0000256" key="8">
    <source>
        <dbReference type="SAM" id="Phobius"/>
    </source>
</evidence>
<keyword evidence="3" id="KW-1003">Cell membrane</keyword>
<feature type="transmembrane region" description="Helical" evidence="8">
    <location>
        <begin position="20"/>
        <end position="42"/>
    </location>
</feature>
<organism evidence="9 10">
    <name type="scientific">Samsonia erythrinae</name>
    <dbReference type="NCBI Taxonomy" id="160434"/>
    <lineage>
        <taxon>Bacteria</taxon>
        <taxon>Pseudomonadati</taxon>
        <taxon>Pseudomonadota</taxon>
        <taxon>Gammaproteobacteria</taxon>
        <taxon>Enterobacterales</taxon>
        <taxon>Pectobacteriaceae</taxon>
        <taxon>Samsonia</taxon>
    </lineage>
</organism>
<sequence>MRNWNEPKKQKAHIDLVPMIDVMMFLLVFFVLISMNVIPALGLKTQLPAAGSVQQLKPQKKAIITLSGQDHLELDGQPLALPELVNTLKQQQDNPNTTTIIINSDKSVAVERLVTVMDALRQGGFSSISIATRKL</sequence>
<reference evidence="9 10" key="1">
    <citation type="submission" date="2019-03" db="EMBL/GenBank/DDBJ databases">
        <title>Genomic Encyclopedia of Type Strains, Phase IV (KMG-IV): sequencing the most valuable type-strain genomes for metagenomic binning, comparative biology and taxonomic classification.</title>
        <authorList>
            <person name="Goeker M."/>
        </authorList>
    </citation>
    <scope>NUCLEOTIDE SEQUENCE [LARGE SCALE GENOMIC DNA]</scope>
    <source>
        <strain evidence="9 10">DSM 16730</strain>
    </source>
</reference>
<evidence type="ECO:0000256" key="6">
    <source>
        <dbReference type="ARBA" id="ARBA00023136"/>
    </source>
</evidence>
<keyword evidence="10" id="KW-1185">Reference proteome</keyword>
<dbReference type="GO" id="GO:0015031">
    <property type="term" value="P:protein transport"/>
    <property type="evidence" value="ECO:0007669"/>
    <property type="project" value="UniProtKB-KW"/>
</dbReference>
<proteinExistence type="inferred from homology"/>
<comment type="subcellular location">
    <subcellularLocation>
        <location evidence="1">Cell membrane</location>
        <topology evidence="1">Single-pass membrane protein</topology>
    </subcellularLocation>
    <subcellularLocation>
        <location evidence="7">Cell membrane</location>
        <topology evidence="7">Single-pass type II membrane protein</topology>
    </subcellularLocation>
</comment>
<evidence type="ECO:0000313" key="9">
    <source>
        <dbReference type="EMBL" id="TCV08560.1"/>
    </source>
</evidence>
<dbReference type="Gene3D" id="3.30.420.270">
    <property type="match status" value="1"/>
</dbReference>
<dbReference type="Pfam" id="PF02472">
    <property type="entry name" value="ExbD"/>
    <property type="match status" value="1"/>
</dbReference>
<keyword evidence="7" id="KW-0813">Transport</keyword>
<dbReference type="OrthoDB" id="9793581at2"/>
<evidence type="ECO:0000256" key="7">
    <source>
        <dbReference type="RuleBase" id="RU003879"/>
    </source>
</evidence>
<evidence type="ECO:0000256" key="1">
    <source>
        <dbReference type="ARBA" id="ARBA00004162"/>
    </source>
</evidence>
<dbReference type="GO" id="GO:0022857">
    <property type="term" value="F:transmembrane transporter activity"/>
    <property type="evidence" value="ECO:0007669"/>
    <property type="project" value="InterPro"/>
</dbReference>
<dbReference type="RefSeq" id="WP_132452148.1">
    <property type="nucleotide sequence ID" value="NZ_JAWIZJ010000001.1"/>
</dbReference>